<keyword evidence="2" id="KW-1185">Reference proteome</keyword>
<organism evidence="1 2">
    <name type="scientific">Naganishia cerealis</name>
    <dbReference type="NCBI Taxonomy" id="610337"/>
    <lineage>
        <taxon>Eukaryota</taxon>
        <taxon>Fungi</taxon>
        <taxon>Dikarya</taxon>
        <taxon>Basidiomycota</taxon>
        <taxon>Agaricomycotina</taxon>
        <taxon>Tremellomycetes</taxon>
        <taxon>Filobasidiales</taxon>
        <taxon>Filobasidiaceae</taxon>
        <taxon>Naganishia</taxon>
    </lineage>
</organism>
<gene>
    <name evidence="1" type="ORF">QFC19_002137</name>
</gene>
<dbReference type="Proteomes" id="UP001241377">
    <property type="component" value="Unassembled WGS sequence"/>
</dbReference>
<dbReference type="EMBL" id="JASBWR010000018">
    <property type="protein sequence ID" value="KAJ9109386.1"/>
    <property type="molecule type" value="Genomic_DNA"/>
</dbReference>
<protein>
    <submittedName>
        <fullName evidence="1">Uncharacterized protein</fullName>
    </submittedName>
</protein>
<evidence type="ECO:0000313" key="2">
    <source>
        <dbReference type="Proteomes" id="UP001241377"/>
    </source>
</evidence>
<proteinExistence type="predicted"/>
<name>A0ACC2WD88_9TREE</name>
<reference evidence="1" key="1">
    <citation type="submission" date="2023-04" db="EMBL/GenBank/DDBJ databases">
        <title>Draft Genome sequencing of Naganishia species isolated from polar environments using Oxford Nanopore Technology.</title>
        <authorList>
            <person name="Leo P."/>
            <person name="Venkateswaran K."/>
        </authorList>
    </citation>
    <scope>NUCLEOTIDE SEQUENCE</scope>
    <source>
        <strain evidence="1">MNA-CCFEE 5261</strain>
    </source>
</reference>
<evidence type="ECO:0000313" key="1">
    <source>
        <dbReference type="EMBL" id="KAJ9109386.1"/>
    </source>
</evidence>
<accession>A0ACC2WD88</accession>
<comment type="caution">
    <text evidence="1">The sequence shown here is derived from an EMBL/GenBank/DDBJ whole genome shotgun (WGS) entry which is preliminary data.</text>
</comment>
<sequence>METDSKTALMSAADGEVLPAFTNNKYAAKYFTDLSRLTHVALLTNCGSMVKEVPLLLPSQQNELKQALTQWALTNGLTMFPPNFDENVTAAAPVTFYPTPFPHTAFKTAIDVQKVFNELYIGVVSRHKTWLLEILETLAQFDQDFTGKLFEIYLKSLVDDKSVQPVSLGLFRSDYMVNQDDEVKQVEFNTVSVSFGGLSTKVGQVHRYLNQGGFYDNKYSSTYYDDDELPVSNSASELARGLAQGVKHYSLGNTVVLVIVQPGERNVFDQKHIEFNLLAEYGIRSVRMTLEEVQTKTTINQHKLYIKLTMDEVSVVYYRSGYAPSDYYNDQIWDARLYLEKNMAIKCPSVLTQLSGAKKVQQLLTQPEIIKSVLPDLVDADLEKLVSTFVKIYPLDESEEGTYAKKEALESPGKYVLKPQREGGGNNIYKEDIPDFLSKLNESEWGAYILMELIKPANHENVILRQGEIISDNIISELGTFGTALFNEDSGEIYENEYAGWLLRSKVSSSDEGGVAAGFGCVDSVYLF</sequence>